<name>W1PAH6_AMBTC</name>
<dbReference type="AlphaFoldDB" id="W1PAH6"/>
<feature type="compositionally biased region" description="Basic and acidic residues" evidence="5">
    <location>
        <begin position="568"/>
        <end position="577"/>
    </location>
</feature>
<evidence type="ECO:0000256" key="1">
    <source>
        <dbReference type="ARBA" id="ARBA00004123"/>
    </source>
</evidence>
<dbReference type="GO" id="GO:0005634">
    <property type="term" value="C:nucleus"/>
    <property type="evidence" value="ECO:0007669"/>
    <property type="project" value="UniProtKB-SubCell"/>
</dbReference>
<dbReference type="InterPro" id="IPR054292">
    <property type="entry name" value="DUF7028"/>
</dbReference>
<feature type="compositionally biased region" description="Basic residues" evidence="5">
    <location>
        <begin position="542"/>
        <end position="555"/>
    </location>
</feature>
<dbReference type="GO" id="GO:0008270">
    <property type="term" value="F:zinc ion binding"/>
    <property type="evidence" value="ECO:0007669"/>
    <property type="project" value="UniProtKB-KW"/>
</dbReference>
<keyword evidence="2" id="KW-0479">Metal-binding</keyword>
<feature type="domain" description="Agenet" evidence="6">
    <location>
        <begin position="122"/>
        <end position="178"/>
    </location>
</feature>
<dbReference type="eggNOG" id="ENOG502QTVY">
    <property type="taxonomic scope" value="Eukaryota"/>
</dbReference>
<dbReference type="Gene3D" id="3.30.40.10">
    <property type="entry name" value="Zinc/RING finger domain, C3HC4 (zinc finger)"/>
    <property type="match status" value="1"/>
</dbReference>
<dbReference type="EMBL" id="KI394195">
    <property type="protein sequence ID" value="ERN04606.1"/>
    <property type="molecule type" value="Genomic_DNA"/>
</dbReference>
<keyword evidence="2" id="KW-0863">Zinc-finger</keyword>
<reference evidence="8" key="1">
    <citation type="journal article" date="2013" name="Science">
        <title>The Amborella genome and the evolution of flowering plants.</title>
        <authorList>
            <consortium name="Amborella Genome Project"/>
        </authorList>
    </citation>
    <scope>NUCLEOTIDE SEQUENCE [LARGE SCALE GENOMIC DNA]</scope>
</reference>
<protein>
    <recommendedName>
        <fullName evidence="6">Agenet domain-containing protein</fullName>
    </recommendedName>
</protein>
<dbReference type="GO" id="GO:0003714">
    <property type="term" value="F:transcription corepressor activity"/>
    <property type="evidence" value="ECO:0007669"/>
    <property type="project" value="InterPro"/>
</dbReference>
<feature type="compositionally biased region" description="Basic and acidic residues" evidence="5">
    <location>
        <begin position="330"/>
        <end position="347"/>
    </location>
</feature>
<evidence type="ECO:0000256" key="2">
    <source>
        <dbReference type="ARBA" id="ARBA00022771"/>
    </source>
</evidence>
<dbReference type="InterPro" id="IPR014002">
    <property type="entry name" value="Agenet_dom_plant"/>
</dbReference>
<dbReference type="STRING" id="13333.W1PAH6"/>
<evidence type="ECO:0000313" key="7">
    <source>
        <dbReference type="EMBL" id="ERN04606.1"/>
    </source>
</evidence>
<dbReference type="InterPro" id="IPR008395">
    <property type="entry name" value="Agenet-like_dom"/>
</dbReference>
<organism evidence="7 8">
    <name type="scientific">Amborella trichopoda</name>
    <dbReference type="NCBI Taxonomy" id="13333"/>
    <lineage>
        <taxon>Eukaryota</taxon>
        <taxon>Viridiplantae</taxon>
        <taxon>Streptophyta</taxon>
        <taxon>Embryophyta</taxon>
        <taxon>Tracheophyta</taxon>
        <taxon>Spermatophyta</taxon>
        <taxon>Magnoliopsida</taxon>
        <taxon>Amborellales</taxon>
        <taxon>Amborellaceae</taxon>
        <taxon>Amborella</taxon>
    </lineage>
</organism>
<gene>
    <name evidence="7" type="ORF">AMTR_s00075p00159900</name>
</gene>
<feature type="region of interest" description="Disordered" evidence="5">
    <location>
        <begin position="304"/>
        <end position="350"/>
    </location>
</feature>
<feature type="compositionally biased region" description="Basic and acidic residues" evidence="5">
    <location>
        <begin position="308"/>
        <end position="321"/>
    </location>
</feature>
<dbReference type="InterPro" id="IPR011011">
    <property type="entry name" value="Znf_FYVE_PHD"/>
</dbReference>
<evidence type="ECO:0000313" key="8">
    <source>
        <dbReference type="Proteomes" id="UP000017836"/>
    </source>
</evidence>
<dbReference type="InterPro" id="IPR013083">
    <property type="entry name" value="Znf_RING/FYVE/PHD"/>
</dbReference>
<dbReference type="PANTHER" id="PTHR46309:SF12">
    <property type="entry name" value="GB|AAC80581.1"/>
    <property type="match status" value="1"/>
</dbReference>
<keyword evidence="8" id="KW-1185">Reference proteome</keyword>
<dbReference type="InterPro" id="IPR042163">
    <property type="entry name" value="PHF12"/>
</dbReference>
<dbReference type="PANTHER" id="PTHR46309">
    <property type="entry name" value="PHD FINGER PROTEIN 12"/>
    <property type="match status" value="1"/>
</dbReference>
<feature type="non-terminal residue" evidence="7">
    <location>
        <position position="740"/>
    </location>
</feature>
<comment type="subcellular location">
    <subcellularLocation>
        <location evidence="1">Nucleus</location>
    </subcellularLocation>
</comment>
<proteinExistence type="predicted"/>
<dbReference type="SMART" id="SM00743">
    <property type="entry name" value="Agenet"/>
    <property type="match status" value="1"/>
</dbReference>
<accession>W1PAH6</accession>
<keyword evidence="3" id="KW-0862">Zinc</keyword>
<dbReference type="Proteomes" id="UP000017836">
    <property type="component" value="Unassembled WGS sequence"/>
</dbReference>
<keyword evidence="4" id="KW-0539">Nucleus</keyword>
<dbReference type="SUPFAM" id="SSF57903">
    <property type="entry name" value="FYVE/PHD zinc finger"/>
    <property type="match status" value="1"/>
</dbReference>
<evidence type="ECO:0000256" key="3">
    <source>
        <dbReference type="ARBA" id="ARBA00022833"/>
    </source>
</evidence>
<dbReference type="InterPro" id="IPR032308">
    <property type="entry name" value="TDBD"/>
</dbReference>
<dbReference type="Pfam" id="PF16135">
    <property type="entry name" value="TDBD"/>
    <property type="match status" value="1"/>
</dbReference>
<feature type="region of interest" description="Disordered" evidence="5">
    <location>
        <begin position="533"/>
        <end position="595"/>
    </location>
</feature>
<evidence type="ECO:0000256" key="4">
    <source>
        <dbReference type="ARBA" id="ARBA00023242"/>
    </source>
</evidence>
<evidence type="ECO:0000259" key="6">
    <source>
        <dbReference type="SMART" id="SM00743"/>
    </source>
</evidence>
<evidence type="ECO:0000256" key="5">
    <source>
        <dbReference type="SAM" id="MobiDB-lite"/>
    </source>
</evidence>
<dbReference type="HOGENOM" id="CLU_009819_0_0_1"/>
<dbReference type="Gramene" id="ERN04606">
    <property type="protein sequence ID" value="ERN04606"/>
    <property type="gene ID" value="AMTR_s00075p00159900"/>
</dbReference>
<dbReference type="Pfam" id="PF05641">
    <property type="entry name" value="Agenet"/>
    <property type="match status" value="1"/>
</dbReference>
<sequence length="740" mass="82680">MGTLRISSTMTFSSSFELLDSNIGNGPPGKLGWHLGNRELNPFGVVRQLDEGLRGSWHPGVITSARGSKHCVEYDELLNQEGSSKLIEWISVVNAIGGDPGFGLHNYRGRIRPPPPPHDDDEKLLYGMCVDAMFEDAWWEGVILAGKSASEKSVFFPDEGDELRFGVEKLRVTCDWDEATGQWVPRGCWFLIELFDHNKNLLGHSVKRKKKHLAHSTSSSSSLVIKNIWFRLRMAMEFSREIPEWTCGDLGKWAPLVQEIMLQEQAGILQICGSELSLVQNAISHGEKEASKVALKDVSLKQNGTSQVEKEASKRALEVSSEKNGGSGHGMREASKRALKVSKKEPDGTSYGQRELLEIGLEISSWNNGTSNGEREPQGRSREIVRRAFESEYCPQAIKEYMVEFGEKGFKGCLFPVRERARRHLLAVGWRIKCQVTEAGKFLYYVSPNRERYYSLHTAILVCARQEQAATDSDNEGEGGLITESSIQEHGSHVEETEFGLMISLEEQSCGDLKKPRTWHKRKEIWGQASQKNDSYGDLRHSNLRSRQGCKKRRKNDATDFYSRKRRCGEPKEERLSLQHSTDGGHSKGAPRGQMSPCSGNLGVFSWMIDNKALLLRQSVCFLSEKDGHVMARGWITRKGIMCKCCKQVYSPSGFGAHAGGGSRAKQKGLSACIFLQDGRSLLQCQSELLSVFRSQSFGQLKTTPHCLSDKICSICHYGGDLILCDRCPSSFHLSCVGLE</sequence>
<dbReference type="Pfam" id="PF22970">
    <property type="entry name" value="DUF7028"/>
    <property type="match status" value="1"/>
</dbReference>